<dbReference type="GO" id="GO:0046872">
    <property type="term" value="F:metal ion binding"/>
    <property type="evidence" value="ECO:0007669"/>
    <property type="project" value="UniProtKB-KW"/>
</dbReference>
<dbReference type="Gene3D" id="1.10.4080.10">
    <property type="entry name" value="ADP-ribosylation/Crystallin J1"/>
    <property type="match status" value="1"/>
</dbReference>
<accession>A0A6J4QQJ1</accession>
<feature type="binding site" evidence="3">
    <location>
        <position position="67"/>
    </location>
    <ligand>
        <name>Mg(2+)</name>
        <dbReference type="ChEBI" id="CHEBI:18420"/>
        <label>1</label>
    </ligand>
</feature>
<evidence type="ECO:0000313" key="5">
    <source>
        <dbReference type="EMBL" id="CAA9447585.1"/>
    </source>
</evidence>
<sequence>MNHHDRRLDRACGVLYGLAAGDALGMPTQLLPRWRLAGLFPKLDGFVDGPEENVLSSGVPAGSVTDDTEQAVVLAEVLIEGRGRLDSGEFVRRFLAWAEEAEADGSEKLGPSSRRALEAVRRGVPPEEAGRRGETSGAAMRVAPVGIAAPPEPLGVLLELVEEACRPTHNTGLAISGAAAVAAAVSAGVEGAAFGEALRLARAAAREGSGRGGYAAGAEVAERISWATELVLGLDEGDAAEALYRLVGTAGWLPRKRCRRPSPSPRATRGTHGGRA</sequence>
<gene>
    <name evidence="5" type="ORF">AVDCRST_MAG02-555</name>
</gene>
<keyword evidence="3" id="KW-0460">Magnesium</keyword>
<evidence type="ECO:0000256" key="3">
    <source>
        <dbReference type="PIRSR" id="PIRSR605502-1"/>
    </source>
</evidence>
<reference evidence="5" key="1">
    <citation type="submission" date="2020-02" db="EMBL/GenBank/DDBJ databases">
        <authorList>
            <person name="Meier V. D."/>
        </authorList>
    </citation>
    <scope>NUCLEOTIDE SEQUENCE</scope>
    <source>
        <strain evidence="5">AVDCRST_MAG02</strain>
    </source>
</reference>
<keyword evidence="2 5" id="KW-0378">Hydrolase</keyword>
<dbReference type="InterPro" id="IPR036705">
    <property type="entry name" value="Ribosyl_crysJ1_sf"/>
</dbReference>
<dbReference type="PANTHER" id="PTHR16222">
    <property type="entry name" value="ADP-RIBOSYLGLYCOHYDROLASE"/>
    <property type="match status" value="1"/>
</dbReference>
<dbReference type="InterPro" id="IPR050792">
    <property type="entry name" value="ADP-ribosylglycohydrolase"/>
</dbReference>
<feature type="binding site" evidence="3">
    <location>
        <position position="65"/>
    </location>
    <ligand>
        <name>Mg(2+)</name>
        <dbReference type="ChEBI" id="CHEBI:18420"/>
        <label>1</label>
    </ligand>
</feature>
<dbReference type="AlphaFoldDB" id="A0A6J4QQJ1"/>
<feature type="compositionally biased region" description="Basic and acidic residues" evidence="4">
    <location>
        <begin position="115"/>
        <end position="134"/>
    </location>
</feature>
<feature type="binding site" evidence="3">
    <location>
        <position position="66"/>
    </location>
    <ligand>
        <name>Mg(2+)</name>
        <dbReference type="ChEBI" id="CHEBI:18420"/>
        <label>1</label>
    </ligand>
</feature>
<dbReference type="SUPFAM" id="SSF101478">
    <property type="entry name" value="ADP-ribosylglycohydrolase"/>
    <property type="match status" value="1"/>
</dbReference>
<dbReference type="EC" id="3.2.-.-" evidence="5"/>
<keyword evidence="3" id="KW-0479">Metal-binding</keyword>
<evidence type="ECO:0000256" key="1">
    <source>
        <dbReference type="ARBA" id="ARBA00010702"/>
    </source>
</evidence>
<dbReference type="Pfam" id="PF03747">
    <property type="entry name" value="ADP_ribosyl_GH"/>
    <property type="match status" value="1"/>
</dbReference>
<feature type="region of interest" description="Disordered" evidence="4">
    <location>
        <begin position="255"/>
        <end position="276"/>
    </location>
</feature>
<dbReference type="EMBL" id="CADCVH010000017">
    <property type="protein sequence ID" value="CAA9447585.1"/>
    <property type="molecule type" value="Genomic_DNA"/>
</dbReference>
<name>A0A6J4QQJ1_9ACTN</name>
<dbReference type="PANTHER" id="PTHR16222:SF24">
    <property type="entry name" value="ADP-RIBOSYLHYDROLASE ARH3"/>
    <property type="match status" value="1"/>
</dbReference>
<dbReference type="GO" id="GO:0016798">
    <property type="term" value="F:hydrolase activity, acting on glycosyl bonds"/>
    <property type="evidence" value="ECO:0007669"/>
    <property type="project" value="UniProtKB-KW"/>
</dbReference>
<comment type="cofactor">
    <cofactor evidence="3">
        <name>Mg(2+)</name>
        <dbReference type="ChEBI" id="CHEBI:18420"/>
    </cofactor>
    <text evidence="3">Binds 2 magnesium ions per subunit.</text>
</comment>
<keyword evidence="5" id="KW-0326">Glycosidase</keyword>
<evidence type="ECO:0000256" key="4">
    <source>
        <dbReference type="SAM" id="MobiDB-lite"/>
    </source>
</evidence>
<protein>
    <submittedName>
        <fullName evidence="5">ADP-ribosylglycohydrolase YegU</fullName>
        <ecNumber evidence="5">3.2.-.-</ecNumber>
    </submittedName>
</protein>
<feature type="region of interest" description="Disordered" evidence="4">
    <location>
        <begin position="105"/>
        <end position="137"/>
    </location>
</feature>
<evidence type="ECO:0000256" key="2">
    <source>
        <dbReference type="ARBA" id="ARBA00022801"/>
    </source>
</evidence>
<comment type="similarity">
    <text evidence="1">Belongs to the ADP-ribosylglycohydrolase family.</text>
</comment>
<organism evidence="5">
    <name type="scientific">uncultured Rubrobacteraceae bacterium</name>
    <dbReference type="NCBI Taxonomy" id="349277"/>
    <lineage>
        <taxon>Bacteria</taxon>
        <taxon>Bacillati</taxon>
        <taxon>Actinomycetota</taxon>
        <taxon>Rubrobacteria</taxon>
        <taxon>Rubrobacterales</taxon>
        <taxon>Rubrobacteraceae</taxon>
        <taxon>environmental samples</taxon>
    </lineage>
</organism>
<dbReference type="InterPro" id="IPR005502">
    <property type="entry name" value="Ribosyl_crysJ1"/>
</dbReference>
<proteinExistence type="inferred from homology"/>